<keyword evidence="10" id="KW-1185">Reference proteome</keyword>
<evidence type="ECO:0000256" key="2">
    <source>
        <dbReference type="ARBA" id="ARBA00005975"/>
    </source>
</evidence>
<organism evidence="9 10">
    <name type="scientific">Halteria grandinella</name>
    <dbReference type="NCBI Taxonomy" id="5974"/>
    <lineage>
        <taxon>Eukaryota</taxon>
        <taxon>Sar</taxon>
        <taxon>Alveolata</taxon>
        <taxon>Ciliophora</taxon>
        <taxon>Intramacronucleata</taxon>
        <taxon>Spirotrichea</taxon>
        <taxon>Stichotrichia</taxon>
        <taxon>Sporadotrichida</taxon>
        <taxon>Halteriidae</taxon>
        <taxon>Halteria</taxon>
    </lineage>
</organism>
<evidence type="ECO:0000256" key="3">
    <source>
        <dbReference type="ARBA" id="ARBA00022723"/>
    </source>
</evidence>
<evidence type="ECO:0000256" key="5">
    <source>
        <dbReference type="ARBA" id="ARBA00023136"/>
    </source>
</evidence>
<comment type="similarity">
    <text evidence="2">Belongs to the CDIP1/LITAF family.</text>
</comment>
<dbReference type="AlphaFoldDB" id="A0A8J8NCC7"/>
<dbReference type="Proteomes" id="UP000785679">
    <property type="component" value="Unassembled WGS sequence"/>
</dbReference>
<feature type="transmembrane region" description="Helical" evidence="7">
    <location>
        <begin position="88"/>
        <end position="110"/>
    </location>
</feature>
<dbReference type="InterPro" id="IPR006629">
    <property type="entry name" value="LITAF"/>
</dbReference>
<name>A0A8J8NCC7_HALGN</name>
<accession>A0A8J8NCC7</accession>
<evidence type="ECO:0000256" key="4">
    <source>
        <dbReference type="ARBA" id="ARBA00022833"/>
    </source>
</evidence>
<evidence type="ECO:0000256" key="6">
    <source>
        <dbReference type="SAM" id="MobiDB-lite"/>
    </source>
</evidence>
<feature type="region of interest" description="Disordered" evidence="6">
    <location>
        <begin position="24"/>
        <end position="43"/>
    </location>
</feature>
<protein>
    <recommendedName>
        <fullName evidence="8">LITAF domain-containing protein</fullName>
    </recommendedName>
</protein>
<dbReference type="PANTHER" id="PTHR23292">
    <property type="entry name" value="LIPOPOLYSACCHARIDE-INDUCED TUMOR NECROSIS FACTOR-ALPHA FACTOR"/>
    <property type="match status" value="1"/>
</dbReference>
<dbReference type="EMBL" id="RRYP01024164">
    <property type="protein sequence ID" value="TNV72116.1"/>
    <property type="molecule type" value="Genomic_DNA"/>
</dbReference>
<dbReference type="GO" id="GO:0008270">
    <property type="term" value="F:zinc ion binding"/>
    <property type="evidence" value="ECO:0007669"/>
    <property type="project" value="TreeGrafter"/>
</dbReference>
<comment type="caution">
    <text evidence="9">The sequence shown here is derived from an EMBL/GenBank/DDBJ whole genome shotgun (WGS) entry which is preliminary data.</text>
</comment>
<gene>
    <name evidence="9" type="ORF">FGO68_gene10059</name>
</gene>
<dbReference type="InterPro" id="IPR037519">
    <property type="entry name" value="LITAF_fam"/>
</dbReference>
<reference evidence="9" key="1">
    <citation type="submission" date="2019-06" db="EMBL/GenBank/DDBJ databases">
        <authorList>
            <person name="Zheng W."/>
        </authorList>
    </citation>
    <scope>NUCLEOTIDE SEQUENCE</scope>
    <source>
        <strain evidence="9">QDHG01</strain>
    </source>
</reference>
<comment type="subcellular location">
    <subcellularLocation>
        <location evidence="1">Membrane</location>
        <topology evidence="1">Peripheral membrane protein</topology>
    </subcellularLocation>
</comment>
<evidence type="ECO:0000259" key="8">
    <source>
        <dbReference type="PROSITE" id="PS51837"/>
    </source>
</evidence>
<dbReference type="PANTHER" id="PTHR23292:SF4">
    <property type="entry name" value="LITAF DOMAIN-CONTAINING PROTEIN"/>
    <property type="match status" value="1"/>
</dbReference>
<evidence type="ECO:0000256" key="1">
    <source>
        <dbReference type="ARBA" id="ARBA00004170"/>
    </source>
</evidence>
<keyword evidence="3" id="KW-0479">Metal-binding</keyword>
<evidence type="ECO:0000313" key="9">
    <source>
        <dbReference type="EMBL" id="TNV72116.1"/>
    </source>
</evidence>
<feature type="domain" description="LITAF" evidence="8">
    <location>
        <begin position="48"/>
        <end position="134"/>
    </location>
</feature>
<keyword evidence="7" id="KW-1133">Transmembrane helix</keyword>
<evidence type="ECO:0000313" key="10">
    <source>
        <dbReference type="Proteomes" id="UP000785679"/>
    </source>
</evidence>
<dbReference type="GO" id="GO:0016020">
    <property type="term" value="C:membrane"/>
    <property type="evidence" value="ECO:0007669"/>
    <property type="project" value="UniProtKB-SubCell"/>
</dbReference>
<evidence type="ECO:0000256" key="7">
    <source>
        <dbReference type="SAM" id="Phobius"/>
    </source>
</evidence>
<keyword evidence="5 7" id="KW-0472">Membrane</keyword>
<proteinExistence type="inferred from homology"/>
<dbReference type="OrthoDB" id="4713066at2759"/>
<dbReference type="PROSITE" id="PS51837">
    <property type="entry name" value="LITAF"/>
    <property type="match status" value="1"/>
</dbReference>
<dbReference type="SMART" id="SM00714">
    <property type="entry name" value="LITAF"/>
    <property type="match status" value="1"/>
</dbReference>
<keyword evidence="7" id="KW-0812">Transmembrane</keyword>
<sequence length="136" mass="15207">MDANEDNLTHTLKNINDSQPLIKQQSEHLARPPPPFTISKQQDHQNFIPSKDFKPEIQAIDEAEPAVVRCQSCNYEGVSRTEIANGRCVRACCIVCCLTGILILCSPIVYCFKGLKDVQHYCQNCNALVAVRKPCC</sequence>
<dbReference type="Pfam" id="PF10601">
    <property type="entry name" value="zf-LITAF-like"/>
    <property type="match status" value="1"/>
</dbReference>
<keyword evidence="4" id="KW-0862">Zinc</keyword>